<gene>
    <name evidence="2" type="ORF">J2125_001204</name>
</gene>
<accession>A0ABS4P5U3</accession>
<evidence type="ECO:0000256" key="1">
    <source>
        <dbReference type="SAM" id="MobiDB-lite"/>
    </source>
</evidence>
<reference evidence="3" key="1">
    <citation type="submission" date="2023-07" db="EMBL/GenBank/DDBJ databases">
        <title>Genome mining of underrepresented organisms for secondary metabolites.</title>
        <authorList>
            <person name="D'Agostino P.M."/>
        </authorList>
    </citation>
    <scope>NUCLEOTIDE SEQUENCE [LARGE SCALE GENOMIC DNA]</scope>
    <source>
        <strain evidence="3">WS4403</strain>
    </source>
</reference>
<comment type="caution">
    <text evidence="2">The sequence shown here is derived from an EMBL/GenBank/DDBJ whole genome shotgun (WGS) entry which is preliminary data.</text>
</comment>
<feature type="compositionally biased region" description="Polar residues" evidence="1">
    <location>
        <begin position="448"/>
        <end position="472"/>
    </location>
</feature>
<feature type="compositionally biased region" description="Low complexity" evidence="1">
    <location>
        <begin position="32"/>
        <end position="51"/>
    </location>
</feature>
<sequence length="548" mass="57619">MIMQNGISANGQRPIPNFSRPTNSQPEQTRGNSLSRTNSSSSTSSASSVESESQRNISELHNLLRDYFPGGEGMEELMHDRATGLDEMGYDRDSAKAVLSKGLKLDDITAAAEGALTTVSFAASGFPAETLSTAANLFFNTTKGSLTSDVIGGVMAGGSAIVLKAYSDKVLANAVKDAKWMVADHDKLEPVMQELVDRREGLGHSMQQALLGGTGFNARNLVTGTAAVGTATLAEKPRLAANTTLGTALTPAAGALSNVVANRNNSLHGPEFLLGRTDWRERFRQLDQTTISGQMISGTKDRLITAAQDMLTSPRQIAKGLMNPFSGNMVAETMTLAAGLGGVNALKNLTRAHMQSGTENLASQQAVEQAVNLVTSAGAYALQGIAGTIAGPAPTRNDQAIDHFFDTHPQLDVAKRLWGENNTTNAPAEEAPPRPGNPVAADLERQSLESAGDSTSIASGESNSIPLQTFSRPGNPVAAQLEGESMESLQNSARTPVSAEMSRPARAGGSNWQTAVAKVGSRDELNALQMQQKFATNAGGRSVKDKPD</sequence>
<name>A0ABS4P5U3_9GAMM</name>
<feature type="region of interest" description="Disordered" evidence="1">
    <location>
        <begin position="448"/>
        <end position="511"/>
    </location>
</feature>
<feature type="compositionally biased region" description="Polar residues" evidence="1">
    <location>
        <begin position="1"/>
        <end position="11"/>
    </location>
</feature>
<feature type="compositionally biased region" description="Polar residues" evidence="1">
    <location>
        <begin position="19"/>
        <end position="31"/>
    </location>
</feature>
<dbReference type="Proteomes" id="UP001195624">
    <property type="component" value="Unassembled WGS sequence"/>
</dbReference>
<dbReference type="EMBL" id="JAGGMQ010000001">
    <property type="protein sequence ID" value="MBP2168012.1"/>
    <property type="molecule type" value="Genomic_DNA"/>
</dbReference>
<organism evidence="2 3">
    <name type="scientific">Winslowiella toletana</name>
    <dbReference type="NCBI Taxonomy" id="92490"/>
    <lineage>
        <taxon>Bacteria</taxon>
        <taxon>Pseudomonadati</taxon>
        <taxon>Pseudomonadota</taxon>
        <taxon>Gammaproteobacteria</taxon>
        <taxon>Enterobacterales</taxon>
        <taxon>Erwiniaceae</taxon>
        <taxon>Winslowiella</taxon>
    </lineage>
</organism>
<evidence type="ECO:0000313" key="2">
    <source>
        <dbReference type="EMBL" id="MBP2168012.1"/>
    </source>
</evidence>
<keyword evidence="3" id="KW-1185">Reference proteome</keyword>
<evidence type="ECO:0000313" key="3">
    <source>
        <dbReference type="Proteomes" id="UP001195624"/>
    </source>
</evidence>
<dbReference type="RefSeq" id="WP_157819485.1">
    <property type="nucleotide sequence ID" value="NZ_JAGGMQ010000001.1"/>
</dbReference>
<feature type="region of interest" description="Disordered" evidence="1">
    <location>
        <begin position="1"/>
        <end position="56"/>
    </location>
</feature>
<proteinExistence type="predicted"/>
<protein>
    <submittedName>
        <fullName evidence="2">Uncharacterized protein</fullName>
    </submittedName>
</protein>